<proteinExistence type="predicted"/>
<dbReference type="InterPro" id="IPR013424">
    <property type="entry name" value="Ice-binding_C"/>
</dbReference>
<evidence type="ECO:0000313" key="3">
    <source>
        <dbReference type="EMBL" id="MQA39683.1"/>
    </source>
</evidence>
<reference evidence="3 4" key="1">
    <citation type="submission" date="2019-10" db="EMBL/GenBank/DDBJ databases">
        <title>Two novel species isolated from a subtropical stream in China.</title>
        <authorList>
            <person name="Lu H."/>
        </authorList>
    </citation>
    <scope>NUCLEOTIDE SEQUENCE [LARGE SCALE GENOMIC DNA]</scope>
    <source>
        <strain evidence="3 4">FT29W</strain>
    </source>
</reference>
<dbReference type="RefSeq" id="WP_152838942.1">
    <property type="nucleotide sequence ID" value="NZ_WHUG01000005.1"/>
</dbReference>
<evidence type="ECO:0000259" key="2">
    <source>
        <dbReference type="Pfam" id="PF07589"/>
    </source>
</evidence>
<dbReference type="AlphaFoldDB" id="A0A6A7N3Q6"/>
<keyword evidence="4" id="KW-1185">Reference proteome</keyword>
<feature type="chain" id="PRO_5025337959" evidence="1">
    <location>
        <begin position="24"/>
        <end position="222"/>
    </location>
</feature>
<feature type="signal peptide" evidence="1">
    <location>
        <begin position="1"/>
        <end position="23"/>
    </location>
</feature>
<protein>
    <submittedName>
        <fullName evidence="3">Choice-of-anchor E domain-containing protein</fullName>
    </submittedName>
</protein>
<evidence type="ECO:0000256" key="1">
    <source>
        <dbReference type="SAM" id="SignalP"/>
    </source>
</evidence>
<dbReference type="Proteomes" id="UP000440498">
    <property type="component" value="Unassembled WGS sequence"/>
</dbReference>
<dbReference type="EMBL" id="WHUG01000005">
    <property type="protein sequence ID" value="MQA39683.1"/>
    <property type="molecule type" value="Genomic_DNA"/>
</dbReference>
<accession>A0A6A7N3Q6</accession>
<dbReference type="NCBIfam" id="TIGR02595">
    <property type="entry name" value="PEP_CTERM"/>
    <property type="match status" value="1"/>
</dbReference>
<name>A0A6A7N3Q6_9BURK</name>
<dbReference type="Pfam" id="PF07589">
    <property type="entry name" value="PEP-CTERM"/>
    <property type="match status" value="1"/>
</dbReference>
<evidence type="ECO:0000313" key="4">
    <source>
        <dbReference type="Proteomes" id="UP000440498"/>
    </source>
</evidence>
<sequence>MKLNKITALLLTASCLMAGAASAVTLTVSNSSNVIVSQDTDWSDFLNFQKFNPALGTLTSVKFDLYSNLAGGVLLTNYNDDPADVPVTLDVSIFLDRPDSSNLVLISATLFNTVVTVPGGGGTGGTSNGFLAHNSATYSGPADLALFSGPGSINTLITAQANSTVFGDGIDVQFATTADGYGTVTYAYTPAVPEPETYGMLLLGMGLIGMLAKRQQARAKQA</sequence>
<keyword evidence="1" id="KW-0732">Signal</keyword>
<feature type="domain" description="Ice-binding protein C-terminal" evidence="2">
    <location>
        <begin position="191"/>
        <end position="214"/>
    </location>
</feature>
<dbReference type="NCBIfam" id="NF033208">
    <property type="entry name" value="choice_anch_E"/>
    <property type="match status" value="1"/>
</dbReference>
<organism evidence="3 4">
    <name type="scientific">Rugamonas aquatica</name>
    <dbReference type="NCBI Taxonomy" id="2743357"/>
    <lineage>
        <taxon>Bacteria</taxon>
        <taxon>Pseudomonadati</taxon>
        <taxon>Pseudomonadota</taxon>
        <taxon>Betaproteobacteria</taxon>
        <taxon>Burkholderiales</taxon>
        <taxon>Oxalobacteraceae</taxon>
        <taxon>Telluria group</taxon>
        <taxon>Rugamonas</taxon>
    </lineage>
</organism>
<gene>
    <name evidence="3" type="ORF">GEV02_16140</name>
</gene>
<comment type="caution">
    <text evidence="3">The sequence shown here is derived from an EMBL/GenBank/DDBJ whole genome shotgun (WGS) entry which is preliminary data.</text>
</comment>